<dbReference type="HAMAP" id="MF_00108">
    <property type="entry name" value="IspD"/>
    <property type="match status" value="1"/>
</dbReference>
<evidence type="ECO:0000256" key="2">
    <source>
        <dbReference type="ARBA" id="ARBA00022695"/>
    </source>
</evidence>
<dbReference type="GO" id="GO:0019288">
    <property type="term" value="P:isopentenyl diphosphate biosynthetic process, methylerythritol 4-phosphate pathway"/>
    <property type="evidence" value="ECO:0007669"/>
    <property type="project" value="UniProtKB-UniRule"/>
</dbReference>
<dbReference type="InterPro" id="IPR001228">
    <property type="entry name" value="IspD"/>
</dbReference>
<protein>
    <recommendedName>
        <fullName evidence="3">2-C-methyl-D-erythritol 4-phosphate cytidylyltransferase</fullName>
        <ecNumber evidence="3">2.7.7.60</ecNumber>
    </recommendedName>
    <alternativeName>
        <fullName evidence="3">4-diphosphocytidyl-2C-methyl-D-erythritol synthase</fullName>
    </alternativeName>
    <alternativeName>
        <fullName evidence="3">MEP cytidylyltransferase</fullName>
        <shortName evidence="3">MCT</shortName>
    </alternativeName>
</protein>
<feature type="site" description="Transition state stabilizer" evidence="3">
    <location>
        <position position="26"/>
    </location>
</feature>
<keyword evidence="3" id="KW-0414">Isoprene biosynthesis</keyword>
<dbReference type="InterPro" id="IPR050088">
    <property type="entry name" value="IspD/TarI_cytidylyltransf_bact"/>
</dbReference>
<evidence type="ECO:0000313" key="4">
    <source>
        <dbReference type="EMBL" id="NIR75184.1"/>
    </source>
</evidence>
<evidence type="ECO:0000256" key="3">
    <source>
        <dbReference type="HAMAP-Rule" id="MF_00108"/>
    </source>
</evidence>
<comment type="catalytic activity">
    <reaction evidence="3">
        <text>2-C-methyl-D-erythritol 4-phosphate + CTP + H(+) = 4-CDP-2-C-methyl-D-erythritol + diphosphate</text>
        <dbReference type="Rhea" id="RHEA:13429"/>
        <dbReference type="ChEBI" id="CHEBI:15378"/>
        <dbReference type="ChEBI" id="CHEBI:33019"/>
        <dbReference type="ChEBI" id="CHEBI:37563"/>
        <dbReference type="ChEBI" id="CHEBI:57823"/>
        <dbReference type="ChEBI" id="CHEBI:58262"/>
        <dbReference type="EC" id="2.7.7.60"/>
    </reaction>
</comment>
<organism evidence="4 5">
    <name type="scientific">Candidatus Kutchimonas denitrificans</name>
    <dbReference type="NCBI Taxonomy" id="3056748"/>
    <lineage>
        <taxon>Bacteria</taxon>
        <taxon>Pseudomonadati</taxon>
        <taxon>Gemmatimonadota</taxon>
        <taxon>Gemmatimonadia</taxon>
        <taxon>Candidatus Palauibacterales</taxon>
        <taxon>Candidatus Palauibacteraceae</taxon>
        <taxon>Candidatus Kutchimonas</taxon>
    </lineage>
</organism>
<keyword evidence="2 3" id="KW-0548">Nucleotidyltransferase</keyword>
<comment type="similarity">
    <text evidence="3">Belongs to the IspD/TarI cytidylyltransferase family. IspD subfamily.</text>
</comment>
<dbReference type="Pfam" id="PF01128">
    <property type="entry name" value="IspD"/>
    <property type="match status" value="1"/>
</dbReference>
<dbReference type="Proteomes" id="UP000702544">
    <property type="component" value="Unassembled WGS sequence"/>
</dbReference>
<dbReference type="SUPFAM" id="SSF53448">
    <property type="entry name" value="Nucleotide-diphospho-sugar transferases"/>
    <property type="match status" value="1"/>
</dbReference>
<comment type="function">
    <text evidence="3">Catalyzes the formation of 4-diphosphocytidyl-2-C-methyl-D-erythritol from CTP and 2-C-methyl-D-erythritol 4-phosphate (MEP).</text>
</comment>
<dbReference type="AlphaFoldDB" id="A0AAE4Z8F2"/>
<comment type="caution">
    <text evidence="4">The sequence shown here is derived from an EMBL/GenBank/DDBJ whole genome shotgun (WGS) entry which is preliminary data.</text>
</comment>
<feature type="site" description="Positions MEP for the nucleophilic attack" evidence="3">
    <location>
        <position position="157"/>
    </location>
</feature>
<dbReference type="EMBL" id="JAACAK010000067">
    <property type="protein sequence ID" value="NIR75184.1"/>
    <property type="molecule type" value="Genomic_DNA"/>
</dbReference>
<proteinExistence type="inferred from homology"/>
<sequence length="239" mass="25356">MSFSGNAWAVVVAAGRGTRFRGEGPKQFSPLAGKPMVLWSVEAFLDHPSVEGLALVLPLEMLEAPPAWLAELSDRGVRPVAGGAERTDSVRLGLAAVPAEAAAVAVHDGARPLITANAIGRVLAAVAPDRGAVAGRRAADSLKEVDESGRVVGAPDRRRIWQAETPQAFPRELIVQVHERAAAEGVHASDSAGLCQLYGIEVRMVELDEPNPKITRPSDLAWAEAWLKARESRRASTDG</sequence>
<dbReference type="InterPro" id="IPR034683">
    <property type="entry name" value="IspD/TarI"/>
</dbReference>
<name>A0AAE4Z8F2_9BACT</name>
<dbReference type="GO" id="GO:0050518">
    <property type="term" value="F:2-C-methyl-D-erythritol 4-phosphate cytidylyltransferase activity"/>
    <property type="evidence" value="ECO:0007669"/>
    <property type="project" value="UniProtKB-UniRule"/>
</dbReference>
<comment type="pathway">
    <text evidence="3">Isoprenoid biosynthesis; isopentenyl diphosphate biosynthesis via DXP pathway; isopentenyl diphosphate from 1-deoxy-D-xylulose 5-phosphate: step 2/6.</text>
</comment>
<dbReference type="CDD" id="cd02516">
    <property type="entry name" value="CDP-ME_synthetase"/>
    <property type="match status" value="1"/>
</dbReference>
<dbReference type="FunFam" id="3.90.550.10:FF:000003">
    <property type="entry name" value="2-C-methyl-D-erythritol 4-phosphate cytidylyltransferase"/>
    <property type="match status" value="1"/>
</dbReference>
<evidence type="ECO:0000256" key="1">
    <source>
        <dbReference type="ARBA" id="ARBA00022679"/>
    </source>
</evidence>
<keyword evidence="1 3" id="KW-0808">Transferase</keyword>
<dbReference type="PANTHER" id="PTHR32125:SF4">
    <property type="entry name" value="2-C-METHYL-D-ERYTHRITOL 4-PHOSPHATE CYTIDYLYLTRANSFERASE, CHLOROPLASTIC"/>
    <property type="match status" value="1"/>
</dbReference>
<dbReference type="NCBIfam" id="TIGR00453">
    <property type="entry name" value="ispD"/>
    <property type="match status" value="1"/>
</dbReference>
<dbReference type="InterPro" id="IPR029044">
    <property type="entry name" value="Nucleotide-diphossugar_trans"/>
</dbReference>
<feature type="site" description="Transition state stabilizer" evidence="3">
    <location>
        <position position="19"/>
    </location>
</feature>
<dbReference type="PANTHER" id="PTHR32125">
    <property type="entry name" value="2-C-METHYL-D-ERYTHRITOL 4-PHOSPHATE CYTIDYLYLTRANSFERASE, CHLOROPLASTIC"/>
    <property type="match status" value="1"/>
</dbReference>
<accession>A0AAE4Z8F2</accession>
<reference evidence="4 5" key="1">
    <citation type="submission" date="2020-01" db="EMBL/GenBank/DDBJ databases">
        <title>Genomes assembled from Gulf of Kutch pelagic sediment metagenomes.</title>
        <authorList>
            <person name="Chandrashekar M."/>
            <person name="Mahajan M.S."/>
            <person name="Dave K.J."/>
            <person name="Vatsa P."/>
            <person name="Nathani N.M."/>
        </authorList>
    </citation>
    <scope>NUCLEOTIDE SEQUENCE [LARGE SCALE GENOMIC DNA]</scope>
    <source>
        <strain evidence="4">KS3-K002</strain>
    </source>
</reference>
<dbReference type="EC" id="2.7.7.60" evidence="3"/>
<feature type="site" description="Positions MEP for the nucleophilic attack" evidence="3">
    <location>
        <position position="213"/>
    </location>
</feature>
<gene>
    <name evidence="3 4" type="primary">ispD</name>
    <name evidence="4" type="ORF">GWO12_08745</name>
</gene>
<evidence type="ECO:0000313" key="5">
    <source>
        <dbReference type="Proteomes" id="UP000702544"/>
    </source>
</evidence>
<dbReference type="Gene3D" id="3.90.550.10">
    <property type="entry name" value="Spore Coat Polysaccharide Biosynthesis Protein SpsA, Chain A"/>
    <property type="match status" value="1"/>
</dbReference>